<evidence type="ECO:0000313" key="6">
    <source>
        <dbReference type="Proteomes" id="UP000517916"/>
    </source>
</evidence>
<sequence>MSPEGQVISVPGAIVIAALTMPRGEVFDWHEHPMHQFAWAASGMLTVHIGEAAWLLPPSRALWIPAGVRHRTAAASLATMRSLYFAPRTCPLRWTEPTVVAVGGLLGELIRHLARPELPEDARARADAVVFDLLHPMPVATIEVPEPREARAVRIQRELETDPADGRELAEWGRQVGASGRTLARIFLAETGLTFGRWRTQLRLRAALPLLADGLPVSVVAHRVGYATPSAFVAAFRRATGVTPGAYFAGAGQ</sequence>
<name>A0ABR6BIH6_9PSEU</name>
<dbReference type="EMBL" id="JACJID010000003">
    <property type="protein sequence ID" value="MBA8926674.1"/>
    <property type="molecule type" value="Genomic_DNA"/>
</dbReference>
<dbReference type="InterPro" id="IPR011051">
    <property type="entry name" value="RmlC_Cupin_sf"/>
</dbReference>
<dbReference type="SUPFAM" id="SSF46689">
    <property type="entry name" value="Homeodomain-like"/>
    <property type="match status" value="2"/>
</dbReference>
<dbReference type="Proteomes" id="UP000517916">
    <property type="component" value="Unassembled WGS sequence"/>
</dbReference>
<proteinExistence type="predicted"/>
<dbReference type="Gene3D" id="1.10.10.60">
    <property type="entry name" value="Homeodomain-like"/>
    <property type="match status" value="1"/>
</dbReference>
<evidence type="ECO:0000313" key="5">
    <source>
        <dbReference type="EMBL" id="MBA8926674.1"/>
    </source>
</evidence>
<dbReference type="CDD" id="cd06124">
    <property type="entry name" value="cupin_NimR-like_N"/>
    <property type="match status" value="1"/>
</dbReference>
<dbReference type="PANTHER" id="PTHR11019">
    <property type="entry name" value="HTH-TYPE TRANSCRIPTIONAL REGULATOR NIMR"/>
    <property type="match status" value="1"/>
</dbReference>
<dbReference type="PANTHER" id="PTHR11019:SF199">
    <property type="entry name" value="HTH-TYPE TRANSCRIPTIONAL REGULATOR NIMR"/>
    <property type="match status" value="1"/>
</dbReference>
<dbReference type="SUPFAM" id="SSF51182">
    <property type="entry name" value="RmlC-like cupins"/>
    <property type="match status" value="1"/>
</dbReference>
<dbReference type="Pfam" id="PF12833">
    <property type="entry name" value="HTH_18"/>
    <property type="match status" value="1"/>
</dbReference>
<reference evidence="5 6" key="1">
    <citation type="submission" date="2020-08" db="EMBL/GenBank/DDBJ databases">
        <title>Genomic Encyclopedia of Archaeal and Bacterial Type Strains, Phase II (KMG-II): from individual species to whole genera.</title>
        <authorList>
            <person name="Goeker M."/>
        </authorList>
    </citation>
    <scope>NUCLEOTIDE SEQUENCE [LARGE SCALE GENOMIC DNA]</scope>
    <source>
        <strain evidence="5 6">DSM 43850</strain>
    </source>
</reference>
<dbReference type="Gene3D" id="2.60.120.10">
    <property type="entry name" value="Jelly Rolls"/>
    <property type="match status" value="1"/>
</dbReference>
<dbReference type="InterPro" id="IPR018062">
    <property type="entry name" value="HTH_AraC-typ_CS"/>
</dbReference>
<feature type="domain" description="HTH araC/xylS-type" evidence="4">
    <location>
        <begin position="153"/>
        <end position="250"/>
    </location>
</feature>
<dbReference type="SMART" id="SM00342">
    <property type="entry name" value="HTH_ARAC"/>
    <property type="match status" value="1"/>
</dbReference>
<keyword evidence="1" id="KW-0805">Transcription regulation</keyword>
<dbReference type="InterPro" id="IPR014710">
    <property type="entry name" value="RmlC-like_jellyroll"/>
</dbReference>
<keyword evidence="3" id="KW-0804">Transcription</keyword>
<dbReference type="InterPro" id="IPR009057">
    <property type="entry name" value="Homeodomain-like_sf"/>
</dbReference>
<dbReference type="PROSITE" id="PS01124">
    <property type="entry name" value="HTH_ARAC_FAMILY_2"/>
    <property type="match status" value="1"/>
</dbReference>
<evidence type="ECO:0000256" key="3">
    <source>
        <dbReference type="ARBA" id="ARBA00023163"/>
    </source>
</evidence>
<evidence type="ECO:0000259" key="4">
    <source>
        <dbReference type="PROSITE" id="PS01124"/>
    </source>
</evidence>
<evidence type="ECO:0000256" key="1">
    <source>
        <dbReference type="ARBA" id="ARBA00023015"/>
    </source>
</evidence>
<evidence type="ECO:0000256" key="2">
    <source>
        <dbReference type="ARBA" id="ARBA00023125"/>
    </source>
</evidence>
<comment type="caution">
    <text evidence="5">The sequence shown here is derived from an EMBL/GenBank/DDBJ whole genome shotgun (WGS) entry which is preliminary data.</text>
</comment>
<protein>
    <submittedName>
        <fullName evidence="5">AraC-like DNA-binding protein</fullName>
    </submittedName>
</protein>
<dbReference type="InterPro" id="IPR018060">
    <property type="entry name" value="HTH_AraC"/>
</dbReference>
<organism evidence="5 6">
    <name type="scientific">Kutzneria viridogrisea</name>
    <dbReference type="NCBI Taxonomy" id="47990"/>
    <lineage>
        <taxon>Bacteria</taxon>
        <taxon>Bacillati</taxon>
        <taxon>Actinomycetota</taxon>
        <taxon>Actinomycetes</taxon>
        <taxon>Pseudonocardiales</taxon>
        <taxon>Pseudonocardiaceae</taxon>
        <taxon>Kutzneria</taxon>
    </lineage>
</organism>
<keyword evidence="6" id="KW-1185">Reference proteome</keyword>
<accession>A0ABR6BIH6</accession>
<keyword evidence="2" id="KW-0238">DNA-binding</keyword>
<dbReference type="RefSeq" id="WP_030111117.1">
    <property type="nucleotide sequence ID" value="NZ_BAAABQ010000039.1"/>
</dbReference>
<dbReference type="InterPro" id="IPR013096">
    <property type="entry name" value="Cupin_2"/>
</dbReference>
<gene>
    <name evidence="5" type="ORF">BC739_003880</name>
</gene>
<dbReference type="PROSITE" id="PS00041">
    <property type="entry name" value="HTH_ARAC_FAMILY_1"/>
    <property type="match status" value="1"/>
</dbReference>
<dbReference type="Pfam" id="PF07883">
    <property type="entry name" value="Cupin_2"/>
    <property type="match status" value="1"/>
</dbReference>